<dbReference type="STRING" id="1469144.LI90_1936"/>
<dbReference type="InterPro" id="IPR025161">
    <property type="entry name" value="IS402-like_dom"/>
</dbReference>
<evidence type="ECO:0000259" key="2">
    <source>
        <dbReference type="Pfam" id="PF13340"/>
    </source>
</evidence>
<dbReference type="GO" id="GO:0006313">
    <property type="term" value="P:DNA transposition"/>
    <property type="evidence" value="ECO:0007669"/>
    <property type="project" value="InterPro"/>
</dbReference>
<dbReference type="Pfam" id="PF13340">
    <property type="entry name" value="DUF4096"/>
    <property type="match status" value="1"/>
</dbReference>
<accession>A0A132MSN9</accession>
<keyword evidence="4" id="KW-1185">Reference proteome</keyword>
<dbReference type="PANTHER" id="PTHR30007">
    <property type="entry name" value="PHP DOMAIN PROTEIN"/>
    <property type="match status" value="1"/>
</dbReference>
<dbReference type="NCBIfam" id="NF033580">
    <property type="entry name" value="transpos_IS5_3"/>
    <property type="match status" value="1"/>
</dbReference>
<proteinExistence type="predicted"/>
<dbReference type="PATRIC" id="fig|1469144.10.peg.2095"/>
<name>A0A132MSN9_9ACTN</name>
<protein>
    <submittedName>
        <fullName evidence="3">Transposase IS4 family protein</fullName>
    </submittedName>
</protein>
<dbReference type="Proteomes" id="UP000070188">
    <property type="component" value="Unassembled WGS sequence"/>
</dbReference>
<evidence type="ECO:0000259" key="1">
    <source>
        <dbReference type="Pfam" id="PF01609"/>
    </source>
</evidence>
<comment type="caution">
    <text evidence="3">The sequence shown here is derived from an EMBL/GenBank/DDBJ whole genome shotgun (WGS) entry which is preliminary data.</text>
</comment>
<evidence type="ECO:0000313" key="4">
    <source>
        <dbReference type="Proteomes" id="UP000070188"/>
    </source>
</evidence>
<dbReference type="GO" id="GO:0004803">
    <property type="term" value="F:transposase activity"/>
    <property type="evidence" value="ECO:0007669"/>
    <property type="project" value="InterPro"/>
</dbReference>
<dbReference type="EMBL" id="LAXD01000001">
    <property type="protein sequence ID" value="KWX00908.1"/>
    <property type="molecule type" value="Genomic_DNA"/>
</dbReference>
<dbReference type="InterPro" id="IPR002559">
    <property type="entry name" value="Transposase_11"/>
</dbReference>
<reference evidence="4" key="1">
    <citation type="submission" date="2015-04" db="EMBL/GenBank/DDBJ databases">
        <title>Physiological reanalysis, assessment of diazotrophy, and genome sequences of multiple isolates of Streptomyces thermoautotrophicus.</title>
        <authorList>
            <person name="MacKellar D.C."/>
            <person name="Lieber L."/>
            <person name="Norman J."/>
            <person name="Bolger A."/>
            <person name="Tobin C."/>
            <person name="Murray J.W."/>
            <person name="Chang R."/>
            <person name="Ford T."/>
            <person name="Nguyen P.Q."/>
            <person name="Woodward J."/>
            <person name="Permingeat H."/>
            <person name="Joshi N.S."/>
            <person name="Silver P.A."/>
            <person name="Usadel B."/>
            <person name="Rutherford A.W."/>
            <person name="Friesen M."/>
            <person name="Prell J."/>
        </authorList>
    </citation>
    <scope>NUCLEOTIDE SEQUENCE [LARGE SCALE GENOMIC DNA]</scope>
    <source>
        <strain evidence="4">H1</strain>
    </source>
</reference>
<feature type="domain" description="Insertion element IS402-like" evidence="2">
    <location>
        <begin position="6"/>
        <end position="57"/>
    </location>
</feature>
<sequence>MSIAGPKHDLREIVNAILYVARTGIPWRYLPHDSPTPTTVYDYFARWEADGTAERVHDALRAEVRRTKGRRVCPTAAVIDSQTVKASPAAPADTVGYDAGKHTKGRKRHIATDTLGLLLVCLATAGSVQDSAGGRQVLTTLGTRHPTVVKAWADGGYNAEVVHPAARLGIDLEIIARDPAVKGFAGLPQRWVVERSFGWFVQRRRLVRAYEAPPERSRAMFHWAMTDTMARRITRVHHRPRQNLQPNPDRSP</sequence>
<evidence type="ECO:0000313" key="3">
    <source>
        <dbReference type="EMBL" id="KWX00908.1"/>
    </source>
</evidence>
<dbReference type="GO" id="GO:0003677">
    <property type="term" value="F:DNA binding"/>
    <property type="evidence" value="ECO:0007669"/>
    <property type="project" value="InterPro"/>
</dbReference>
<dbReference type="PANTHER" id="PTHR30007:SF0">
    <property type="entry name" value="TRANSPOSASE"/>
    <property type="match status" value="1"/>
</dbReference>
<gene>
    <name evidence="3" type="ORF">LI90_1936</name>
</gene>
<feature type="domain" description="Transposase IS4-like" evidence="1">
    <location>
        <begin position="74"/>
        <end position="206"/>
    </location>
</feature>
<dbReference type="Pfam" id="PF01609">
    <property type="entry name" value="DDE_Tnp_1"/>
    <property type="match status" value="1"/>
</dbReference>
<organism evidence="3 4">
    <name type="scientific">Carbonactinospora thermoautotrophica</name>
    <dbReference type="NCBI Taxonomy" id="1469144"/>
    <lineage>
        <taxon>Bacteria</taxon>
        <taxon>Bacillati</taxon>
        <taxon>Actinomycetota</taxon>
        <taxon>Actinomycetes</taxon>
        <taxon>Kitasatosporales</taxon>
        <taxon>Carbonactinosporaceae</taxon>
        <taxon>Carbonactinospora</taxon>
    </lineage>
</organism>
<dbReference type="AlphaFoldDB" id="A0A132MSN9"/>